<dbReference type="InterPro" id="IPR003192">
    <property type="entry name" value="Porin_LamB"/>
</dbReference>
<keyword evidence="6" id="KW-0406">Ion transport</keyword>
<keyword evidence="5" id="KW-0812">Transmembrane</keyword>
<dbReference type="Gene3D" id="2.40.170.10">
    <property type="entry name" value="Porin, LamB type"/>
    <property type="match status" value="1"/>
</dbReference>
<dbReference type="GO" id="GO:0015144">
    <property type="term" value="F:carbohydrate transmembrane transporter activity"/>
    <property type="evidence" value="ECO:0007669"/>
    <property type="project" value="TreeGrafter"/>
</dbReference>
<dbReference type="GO" id="GO:0046930">
    <property type="term" value="C:pore complex"/>
    <property type="evidence" value="ECO:0007669"/>
    <property type="project" value="UniProtKB-KW"/>
</dbReference>
<dbReference type="InterPro" id="IPR036998">
    <property type="entry name" value="Porin_LamB_sf"/>
</dbReference>
<comment type="subcellular location">
    <subcellularLocation>
        <location evidence="1">Cell outer membrane</location>
        <topology evidence="1">Multi-pass membrane protein</topology>
    </subcellularLocation>
</comment>
<evidence type="ECO:0000256" key="1">
    <source>
        <dbReference type="ARBA" id="ARBA00004571"/>
    </source>
</evidence>
<comment type="similarity">
    <text evidence="2">Belongs to the porin LamB (TC 1.B.3) family.</text>
</comment>
<reference evidence="10 11" key="1">
    <citation type="submission" date="2016-09" db="EMBL/GenBank/DDBJ databases">
        <title>Chromobacterium muskegensis sp. nov., an insecticidal bacterium isolated from Sphagnum bogs.</title>
        <authorList>
            <person name="Sparks M.E."/>
            <person name="Blackburn M.B."/>
            <person name="Gundersen-Rindal D.E."/>
            <person name="Mitchell A."/>
            <person name="Farrar R."/>
            <person name="Kuhar D."/>
        </authorList>
    </citation>
    <scope>NUCLEOTIDE SEQUENCE [LARGE SCALE GENOMIC DNA]</scope>
    <source>
        <strain evidence="10 11">37-2</strain>
    </source>
</reference>
<evidence type="ECO:0000256" key="7">
    <source>
        <dbReference type="ARBA" id="ARBA00023114"/>
    </source>
</evidence>
<dbReference type="Pfam" id="PF02264">
    <property type="entry name" value="LamB"/>
    <property type="match status" value="1"/>
</dbReference>
<evidence type="ECO:0000313" key="10">
    <source>
        <dbReference type="EMBL" id="OHX14941.1"/>
    </source>
</evidence>
<dbReference type="InterPro" id="IPR050286">
    <property type="entry name" value="G_neg_Bact_CarbUptk_Porin"/>
</dbReference>
<comment type="caution">
    <text evidence="10">The sequence shown here is derived from an EMBL/GenBank/DDBJ whole genome shotgun (WGS) entry which is preliminary data.</text>
</comment>
<accession>A0A1S1X624</accession>
<evidence type="ECO:0000256" key="6">
    <source>
        <dbReference type="ARBA" id="ARBA00023065"/>
    </source>
</evidence>
<evidence type="ECO:0000256" key="3">
    <source>
        <dbReference type="ARBA" id="ARBA00022448"/>
    </source>
</evidence>
<evidence type="ECO:0000313" key="11">
    <source>
        <dbReference type="Proteomes" id="UP000180088"/>
    </source>
</evidence>
<keyword evidence="3" id="KW-0813">Transport</keyword>
<evidence type="ECO:0000256" key="8">
    <source>
        <dbReference type="ARBA" id="ARBA00023136"/>
    </source>
</evidence>
<dbReference type="GO" id="GO:0006811">
    <property type="term" value="P:monoatomic ion transport"/>
    <property type="evidence" value="ECO:0007669"/>
    <property type="project" value="UniProtKB-KW"/>
</dbReference>
<evidence type="ECO:0000256" key="9">
    <source>
        <dbReference type="ARBA" id="ARBA00023237"/>
    </source>
</evidence>
<gene>
    <name evidence="10" type="ORF">BI347_07225</name>
</gene>
<dbReference type="PANTHER" id="PTHR38762:SF1">
    <property type="entry name" value="CRYPTIC OUTER MEMBRANE PORIN BGLH-RELATED"/>
    <property type="match status" value="1"/>
</dbReference>
<dbReference type="GO" id="GO:0015774">
    <property type="term" value="P:polysaccharide transport"/>
    <property type="evidence" value="ECO:0007669"/>
    <property type="project" value="TreeGrafter"/>
</dbReference>
<dbReference type="EMBL" id="MKCS01000001">
    <property type="protein sequence ID" value="OHX14941.1"/>
    <property type="molecule type" value="Genomic_DNA"/>
</dbReference>
<dbReference type="GO" id="GO:0015288">
    <property type="term" value="F:porin activity"/>
    <property type="evidence" value="ECO:0007669"/>
    <property type="project" value="UniProtKB-KW"/>
</dbReference>
<keyword evidence="8" id="KW-0472">Membrane</keyword>
<protein>
    <submittedName>
        <fullName evidence="10">Porin</fullName>
    </submittedName>
</protein>
<organism evidence="10 11">
    <name type="scientific">Chromobacterium sphagni</name>
    <dbReference type="NCBI Taxonomy" id="1903179"/>
    <lineage>
        <taxon>Bacteria</taxon>
        <taxon>Pseudomonadati</taxon>
        <taxon>Pseudomonadota</taxon>
        <taxon>Betaproteobacteria</taxon>
        <taxon>Neisseriales</taxon>
        <taxon>Chromobacteriaceae</taxon>
        <taxon>Chromobacterium</taxon>
    </lineage>
</organism>
<sequence length="371" mass="40089">MGWQFDGYLRSGFYSSSDGQPKGQYQLGGDLQHFRLGNEGDTYIEFGVGRKWTLSNGVSWGAYVMPTIYNGKAGASQIYGYISALEFAPSLTLWAGQRYHRIQDIHILDNWLMQDGDNYGAGVDGVAVGKAKLNLAVYSSGSYANNNAVPNNARRANFQLTGIATNPGGKLTLTGAAVSGDFAIGKPGAALGLLHNQKDFLAQGVNHSLFLQTSSGHASLSGEFYNLDSEGAAQAGARQNRIAEALDWQRGRFGGQAVLGWQTTAPDNAARYRDATFGGRLSYGLAANVKLLTEVGLTSRDIDNQPLQRLNKATLALAFSPNADFWSRPELRLYASRYDWNSAAAQANLTTFAVGGKTRANTFGVQIEAWW</sequence>
<proteinExistence type="inferred from homology"/>
<dbReference type="STRING" id="1903179.BI347_07225"/>
<evidence type="ECO:0000256" key="4">
    <source>
        <dbReference type="ARBA" id="ARBA00022452"/>
    </source>
</evidence>
<evidence type="ECO:0000256" key="2">
    <source>
        <dbReference type="ARBA" id="ARBA00007055"/>
    </source>
</evidence>
<dbReference type="GO" id="GO:0009279">
    <property type="term" value="C:cell outer membrane"/>
    <property type="evidence" value="ECO:0007669"/>
    <property type="project" value="UniProtKB-SubCell"/>
</dbReference>
<dbReference type="PANTHER" id="PTHR38762">
    <property type="entry name" value="CRYPTIC OUTER MEMBRANE PORIN BGLH-RELATED"/>
    <property type="match status" value="1"/>
</dbReference>
<dbReference type="Proteomes" id="UP000180088">
    <property type="component" value="Unassembled WGS sequence"/>
</dbReference>
<dbReference type="SUPFAM" id="SSF56935">
    <property type="entry name" value="Porins"/>
    <property type="match status" value="1"/>
</dbReference>
<keyword evidence="9" id="KW-0998">Cell outer membrane</keyword>
<evidence type="ECO:0000256" key="5">
    <source>
        <dbReference type="ARBA" id="ARBA00022692"/>
    </source>
</evidence>
<name>A0A1S1X624_9NEIS</name>
<keyword evidence="7" id="KW-0626">Porin</keyword>
<keyword evidence="4" id="KW-1134">Transmembrane beta strand</keyword>
<dbReference type="AlphaFoldDB" id="A0A1S1X624"/>